<dbReference type="InterPro" id="IPR006076">
    <property type="entry name" value="FAD-dep_OxRdtase"/>
</dbReference>
<comment type="caution">
    <text evidence="7">The sequence shown here is derived from an EMBL/GenBank/DDBJ whole genome shotgun (WGS) entry which is preliminary data.</text>
</comment>
<evidence type="ECO:0000259" key="6">
    <source>
        <dbReference type="Pfam" id="PF01266"/>
    </source>
</evidence>
<evidence type="ECO:0000313" key="7">
    <source>
        <dbReference type="EMBL" id="NYE74497.1"/>
    </source>
</evidence>
<proteinExistence type="inferred from homology"/>
<keyword evidence="8" id="KW-1185">Reference proteome</keyword>
<feature type="domain" description="FAD dependent oxidoreductase" evidence="6">
    <location>
        <begin position="5"/>
        <end position="393"/>
    </location>
</feature>
<comment type="similarity">
    <text evidence="5">Belongs to the L2HGDH family.</text>
</comment>
<dbReference type="Pfam" id="PF01266">
    <property type="entry name" value="DAO"/>
    <property type="match status" value="1"/>
</dbReference>
<name>A0A7Y9ID46_9ACTN</name>
<dbReference type="NCBIfam" id="NF008726">
    <property type="entry name" value="PRK11728.1"/>
    <property type="match status" value="1"/>
</dbReference>
<organism evidence="7 8">
    <name type="scientific">Microlunatus parietis</name>
    <dbReference type="NCBI Taxonomy" id="682979"/>
    <lineage>
        <taxon>Bacteria</taxon>
        <taxon>Bacillati</taxon>
        <taxon>Actinomycetota</taxon>
        <taxon>Actinomycetes</taxon>
        <taxon>Propionibacteriales</taxon>
        <taxon>Propionibacteriaceae</taxon>
        <taxon>Microlunatus</taxon>
    </lineage>
</organism>
<accession>A0A7Y9ID46</accession>
<dbReference type="InterPro" id="IPR036188">
    <property type="entry name" value="FAD/NAD-bd_sf"/>
</dbReference>
<dbReference type="RefSeq" id="WP_179756848.1">
    <property type="nucleotide sequence ID" value="NZ_JACCBU010000001.1"/>
</dbReference>
<protein>
    <submittedName>
        <fullName evidence="7">L-2-hydroxyglutarate oxidase LhgO</fullName>
    </submittedName>
</protein>
<comment type="cofactor">
    <cofactor evidence="1">
        <name>FAD</name>
        <dbReference type="ChEBI" id="CHEBI:57692"/>
    </cofactor>
</comment>
<dbReference type="GO" id="GO:0047545">
    <property type="term" value="F:(S)-2-hydroxyglutarate dehydrogenase activity"/>
    <property type="evidence" value="ECO:0007669"/>
    <property type="project" value="TreeGrafter"/>
</dbReference>
<dbReference type="EMBL" id="JACCBU010000001">
    <property type="protein sequence ID" value="NYE74497.1"/>
    <property type="molecule type" value="Genomic_DNA"/>
</dbReference>
<reference evidence="7 8" key="1">
    <citation type="submission" date="2020-07" db="EMBL/GenBank/DDBJ databases">
        <title>Sequencing the genomes of 1000 actinobacteria strains.</title>
        <authorList>
            <person name="Klenk H.-P."/>
        </authorList>
    </citation>
    <scope>NUCLEOTIDE SEQUENCE [LARGE SCALE GENOMIC DNA]</scope>
    <source>
        <strain evidence="7 8">DSM 22083</strain>
    </source>
</reference>
<keyword evidence="4" id="KW-0560">Oxidoreductase</keyword>
<evidence type="ECO:0000256" key="4">
    <source>
        <dbReference type="ARBA" id="ARBA00023002"/>
    </source>
</evidence>
<evidence type="ECO:0000313" key="8">
    <source>
        <dbReference type="Proteomes" id="UP000569914"/>
    </source>
</evidence>
<dbReference type="Gene3D" id="3.50.50.60">
    <property type="entry name" value="FAD/NAD(P)-binding domain"/>
    <property type="match status" value="1"/>
</dbReference>
<dbReference type="Gene3D" id="3.30.9.10">
    <property type="entry name" value="D-Amino Acid Oxidase, subunit A, domain 2"/>
    <property type="match status" value="1"/>
</dbReference>
<dbReference type="PANTHER" id="PTHR43104">
    <property type="entry name" value="L-2-HYDROXYGLUTARATE DEHYDROGENASE, MITOCHONDRIAL"/>
    <property type="match status" value="1"/>
</dbReference>
<sequence>MVGKRVAVIGAGIIGAAVARELLLRDPATRVTVIEKEAEPALHQTGRNSGVVHAGLYYLPGSAKARLVRSGIALLRAFCDDHGLPYQEVGKVLVALTDQDRERMAAIFERARANGVPGVRLVDADGLRELEPHAAGIAGLHSPSTAITDYGAITRALLGDVTDAGGELRTGVAVTAFTEAGDEVRVFGGEELGGYHRVINCAGLQADRLARLAGDQEYPVIVPFRGEFAALRADRAGLVNGLIYPVPDPRYPFLGVHLTRRVDGRVLVGPNAVLALAREGYRRRDVAGDQLLALLRWAGFRRFARRNWATGIRELAGSSSRRLFARAARRYLPELRVRDLEPAPPGIRAQAMDADGSLVDDFRISRAGRVVCVRNAPSPAATASLAIAREIVDVALG</sequence>
<evidence type="ECO:0000256" key="2">
    <source>
        <dbReference type="ARBA" id="ARBA00022630"/>
    </source>
</evidence>
<evidence type="ECO:0000256" key="1">
    <source>
        <dbReference type="ARBA" id="ARBA00001974"/>
    </source>
</evidence>
<keyword evidence="3" id="KW-0274">FAD</keyword>
<evidence type="ECO:0000256" key="5">
    <source>
        <dbReference type="ARBA" id="ARBA00037941"/>
    </source>
</evidence>
<dbReference type="GO" id="GO:0005737">
    <property type="term" value="C:cytoplasm"/>
    <property type="evidence" value="ECO:0007669"/>
    <property type="project" value="TreeGrafter"/>
</dbReference>
<evidence type="ECO:0000256" key="3">
    <source>
        <dbReference type="ARBA" id="ARBA00022827"/>
    </source>
</evidence>
<dbReference type="AlphaFoldDB" id="A0A7Y9ID46"/>
<dbReference type="Proteomes" id="UP000569914">
    <property type="component" value="Unassembled WGS sequence"/>
</dbReference>
<keyword evidence="2" id="KW-0285">Flavoprotein</keyword>
<dbReference type="PANTHER" id="PTHR43104:SF2">
    <property type="entry name" value="L-2-HYDROXYGLUTARATE DEHYDROGENASE, MITOCHONDRIAL"/>
    <property type="match status" value="1"/>
</dbReference>
<dbReference type="SUPFAM" id="SSF51905">
    <property type="entry name" value="FAD/NAD(P)-binding domain"/>
    <property type="match status" value="1"/>
</dbReference>
<gene>
    <name evidence="7" type="ORF">BKA15_005826</name>
</gene>